<reference evidence="4" key="3">
    <citation type="submission" date="2015-03" db="EMBL/GenBank/DDBJ databases">
        <authorList>
            <consortium name="Pathogen Informatics"/>
            <person name="Murphy D."/>
        </authorList>
    </citation>
    <scope>NUCLEOTIDE SEQUENCE</scope>
    <source>
        <strain evidence="4">N09902308</strain>
    </source>
</reference>
<evidence type="ECO:0000313" key="3">
    <source>
        <dbReference type="EMBL" id="COV96943.1"/>
    </source>
</evidence>
<dbReference type="Proteomes" id="UP000039217">
    <property type="component" value="Unassembled WGS sequence"/>
</dbReference>
<evidence type="ECO:0000313" key="1">
    <source>
        <dbReference type="EMBL" id="CFE58817.1"/>
    </source>
</evidence>
<evidence type="ECO:0000313" key="4">
    <source>
        <dbReference type="EMBL" id="COX83536.1"/>
    </source>
</evidence>
<proteinExistence type="predicted"/>
<gene>
    <name evidence="2" type="ORF">ERS007661_02333</name>
    <name evidence="1" type="ORF">ERS007688_02733</name>
    <name evidence="3" type="ORF">ERS007703_02417</name>
    <name evidence="5" type="ORF">ERS007720_05091</name>
    <name evidence="4" type="ORF">ERS007739_01781</name>
</gene>
<evidence type="ECO:0000313" key="5">
    <source>
        <dbReference type="EMBL" id="COY05222.1"/>
    </source>
</evidence>
<dbReference type="EMBL" id="CSAJ01001522">
    <property type="protein sequence ID" value="COY05222.1"/>
    <property type="molecule type" value="Genomic_DNA"/>
</dbReference>
<dbReference type="EMBL" id="CFOH01000495">
    <property type="protein sequence ID" value="CFE58817.1"/>
    <property type="molecule type" value="Genomic_DNA"/>
</dbReference>
<dbReference type="AlphaFoldDB" id="A0A0T9YH04"/>
<evidence type="ECO:0000313" key="6">
    <source>
        <dbReference type="Proteomes" id="UP000038802"/>
    </source>
</evidence>
<reference evidence="6 7" key="1">
    <citation type="submission" date="2015-03" db="EMBL/GenBank/DDBJ databases">
        <authorList>
            <consortium name="Pathogen Informatics"/>
        </authorList>
    </citation>
    <scope>NUCLEOTIDE SEQUENCE [LARGE SCALE GENOMIC DNA]</scope>
    <source>
        <strain evidence="2 8">D00501624</strain>
        <strain evidence="1 10">H09601792</strain>
        <strain evidence="6">K00500041</strain>
        <strain evidence="5 9">M09401471</strain>
        <strain evidence="7">N09902308</strain>
    </source>
</reference>
<dbReference type="EMBL" id="CSBK01000736">
    <property type="protein sequence ID" value="COX83536.1"/>
    <property type="molecule type" value="Genomic_DNA"/>
</dbReference>
<dbReference type="EMBL" id="CQQC01000798">
    <property type="protein sequence ID" value="CNV42029.1"/>
    <property type="molecule type" value="Genomic_DNA"/>
</dbReference>
<dbReference type="Proteomes" id="UP000044938">
    <property type="component" value="Unassembled WGS sequence"/>
</dbReference>
<name>A0A0T9YH04_MYCTX</name>
<evidence type="ECO:0000313" key="7">
    <source>
        <dbReference type="Proteomes" id="UP000039021"/>
    </source>
</evidence>
<reference evidence="3" key="2">
    <citation type="submission" date="2015-03" db="EMBL/GenBank/DDBJ databases">
        <authorList>
            <person name="Murphy D."/>
        </authorList>
    </citation>
    <scope>NUCLEOTIDE SEQUENCE [LARGE SCALE GENOMIC DNA]</scope>
    <source>
        <strain evidence="3">K00500041</strain>
    </source>
</reference>
<dbReference type="Proteomes" id="UP000046947">
    <property type="component" value="Unassembled WGS sequence"/>
</dbReference>
<protein>
    <submittedName>
        <fullName evidence="3">Uncharacterized protein</fullName>
    </submittedName>
</protein>
<evidence type="ECO:0000313" key="10">
    <source>
        <dbReference type="Proteomes" id="UP000046947"/>
    </source>
</evidence>
<dbReference type="EMBL" id="CSAE01000261">
    <property type="protein sequence ID" value="COV96943.1"/>
    <property type="molecule type" value="Genomic_DNA"/>
</dbReference>
<accession>A0A0T9YH04</accession>
<sequence>MWLVDDDDVGVLMQHWDIEGHRHLVGQVAIQVHNRTGRQHRATVDHRTVVVDHLPGQHLRTGRHAKPCGQLG</sequence>
<organism evidence="3 6">
    <name type="scientific">Mycobacterium tuberculosis</name>
    <dbReference type="NCBI Taxonomy" id="1773"/>
    <lineage>
        <taxon>Bacteria</taxon>
        <taxon>Bacillati</taxon>
        <taxon>Actinomycetota</taxon>
        <taxon>Actinomycetes</taxon>
        <taxon>Mycobacteriales</taxon>
        <taxon>Mycobacteriaceae</taxon>
        <taxon>Mycobacterium</taxon>
        <taxon>Mycobacterium tuberculosis complex</taxon>
    </lineage>
</organism>
<dbReference type="Proteomes" id="UP000039021">
    <property type="component" value="Unassembled WGS sequence"/>
</dbReference>
<evidence type="ECO:0000313" key="8">
    <source>
        <dbReference type="Proteomes" id="UP000039217"/>
    </source>
</evidence>
<evidence type="ECO:0000313" key="9">
    <source>
        <dbReference type="Proteomes" id="UP000044938"/>
    </source>
</evidence>
<evidence type="ECO:0000313" key="2">
    <source>
        <dbReference type="EMBL" id="CNV42029.1"/>
    </source>
</evidence>
<dbReference type="Proteomes" id="UP000038802">
    <property type="component" value="Unassembled WGS sequence"/>
</dbReference>